<name>A0A0E2E6I7_TREDN</name>
<sequence length="277" mass="31023">MRNKLNSKAVFFAVILLFSLIFSCKKNEINEISSNDVSLAEVLVRSKIIVGVNAYNPPICFYNNKNEIIGFDIDVFEEIANIMNIEVEFRTIVPTEVNELINTGAIDCIASGFSYSDERNKAYELSQAYLRNSVVILTLRSRNIRTMADLKGKKIGGQKGSLGAELIKNNPDIMSQIHSLNDSYENIPQILGDLKTLGIDACVGDISLMAEYLNKEPGVYSLVEQAIALDSYVYAFKKGNKALKTEIERVLYILEKKGVLEKISRKWFGVDLLIFGK</sequence>
<dbReference type="CDD" id="cd13530">
    <property type="entry name" value="PBP2_peptides_like"/>
    <property type="match status" value="1"/>
</dbReference>
<proteinExistence type="inferred from homology"/>
<dbReference type="SUPFAM" id="SSF53850">
    <property type="entry name" value="Periplasmic binding protein-like II"/>
    <property type="match status" value="1"/>
</dbReference>
<dbReference type="InterPro" id="IPR001638">
    <property type="entry name" value="Solute-binding_3/MltF_N"/>
</dbReference>
<dbReference type="HOGENOM" id="CLU_019602_18_4_12"/>
<comment type="caution">
    <text evidence="6">The sequence shown here is derived from an EMBL/GenBank/DDBJ whole genome shotgun (WGS) entry which is preliminary data.</text>
</comment>
<evidence type="ECO:0000256" key="1">
    <source>
        <dbReference type="ARBA" id="ARBA00004196"/>
    </source>
</evidence>
<evidence type="ECO:0000256" key="2">
    <source>
        <dbReference type="ARBA" id="ARBA00010333"/>
    </source>
</evidence>
<dbReference type="InterPro" id="IPR018313">
    <property type="entry name" value="SBP_3_CS"/>
</dbReference>
<dbReference type="PROSITE" id="PS01039">
    <property type="entry name" value="SBP_BACTERIAL_3"/>
    <property type="match status" value="1"/>
</dbReference>
<comment type="subcellular location">
    <subcellularLocation>
        <location evidence="1">Cell envelope</location>
    </subcellularLocation>
</comment>
<evidence type="ECO:0000256" key="4">
    <source>
        <dbReference type="RuleBase" id="RU003744"/>
    </source>
</evidence>
<dbReference type="PROSITE" id="PS51257">
    <property type="entry name" value="PROKAR_LIPOPROTEIN"/>
    <property type="match status" value="1"/>
</dbReference>
<dbReference type="Pfam" id="PF00497">
    <property type="entry name" value="SBP_bac_3"/>
    <property type="match status" value="1"/>
</dbReference>
<protein>
    <recommendedName>
        <fullName evidence="5">Solute-binding protein family 3/N-terminal domain-containing protein</fullName>
    </recommendedName>
</protein>
<dbReference type="PANTHER" id="PTHR35936:SF19">
    <property type="entry name" value="AMINO-ACID-BINDING PROTEIN YXEM-RELATED"/>
    <property type="match status" value="1"/>
</dbReference>
<gene>
    <name evidence="6" type="ORF">HMPREF9726_00800</name>
</gene>
<dbReference type="PANTHER" id="PTHR35936">
    <property type="entry name" value="MEMBRANE-BOUND LYTIC MUREIN TRANSGLYCOSYLASE F"/>
    <property type="match status" value="1"/>
</dbReference>
<dbReference type="Proteomes" id="UP000011705">
    <property type="component" value="Chromosome"/>
</dbReference>
<feature type="domain" description="Solute-binding protein family 3/N-terminal" evidence="5">
    <location>
        <begin position="47"/>
        <end position="271"/>
    </location>
</feature>
<dbReference type="Gene3D" id="3.40.190.10">
    <property type="entry name" value="Periplasmic binding protein-like II"/>
    <property type="match status" value="2"/>
</dbReference>
<organism evidence="6">
    <name type="scientific">Treponema denticola H-22</name>
    <dbReference type="NCBI Taxonomy" id="999432"/>
    <lineage>
        <taxon>Bacteria</taxon>
        <taxon>Pseudomonadati</taxon>
        <taxon>Spirochaetota</taxon>
        <taxon>Spirochaetia</taxon>
        <taxon>Spirochaetales</taxon>
        <taxon>Treponemataceae</taxon>
        <taxon>Treponema</taxon>
    </lineage>
</organism>
<evidence type="ECO:0000256" key="3">
    <source>
        <dbReference type="ARBA" id="ARBA00022729"/>
    </source>
</evidence>
<evidence type="ECO:0000313" key="6">
    <source>
        <dbReference type="EMBL" id="EMB35034.1"/>
    </source>
</evidence>
<dbReference type="RefSeq" id="WP_002683657.1">
    <property type="nucleotide sequence ID" value="NZ_CM001795.1"/>
</dbReference>
<accession>A0A0E2E6I7</accession>
<dbReference type="AlphaFoldDB" id="A0A0E2E6I7"/>
<dbReference type="GO" id="GO:0030313">
    <property type="term" value="C:cell envelope"/>
    <property type="evidence" value="ECO:0007669"/>
    <property type="project" value="UniProtKB-SubCell"/>
</dbReference>
<comment type="similarity">
    <text evidence="2 4">Belongs to the bacterial solute-binding protein 3 family.</text>
</comment>
<evidence type="ECO:0000259" key="5">
    <source>
        <dbReference type="SMART" id="SM00062"/>
    </source>
</evidence>
<dbReference type="PATRIC" id="fig|999432.5.peg.829"/>
<dbReference type="EMBL" id="AGDV01000006">
    <property type="protein sequence ID" value="EMB35034.1"/>
    <property type="molecule type" value="Genomic_DNA"/>
</dbReference>
<reference evidence="6" key="1">
    <citation type="submission" date="2012-01" db="EMBL/GenBank/DDBJ databases">
        <title>The Genome Sequence of Treponema denticola H-22.</title>
        <authorList>
            <consortium name="The Broad Institute Genome Sequencing Platform"/>
            <person name="Earl A."/>
            <person name="Ward D."/>
            <person name="Feldgarden M."/>
            <person name="Gevers D."/>
            <person name="Blanton J.M."/>
            <person name="Fenno C.J."/>
            <person name="Baranova O.V."/>
            <person name="Mathney J."/>
            <person name="Dewhirst F.E."/>
            <person name="Izard J."/>
            <person name="Young S.K."/>
            <person name="Zeng Q."/>
            <person name="Gargeya S."/>
            <person name="Fitzgerald M."/>
            <person name="Haas B."/>
            <person name="Abouelleil A."/>
            <person name="Alvarado L."/>
            <person name="Arachchi H.M."/>
            <person name="Berlin A."/>
            <person name="Chapman S.B."/>
            <person name="Gearin G."/>
            <person name="Goldberg J."/>
            <person name="Griggs A."/>
            <person name="Gujja S."/>
            <person name="Hansen M."/>
            <person name="Heiman D."/>
            <person name="Howarth C."/>
            <person name="Larimer J."/>
            <person name="Lui A."/>
            <person name="MacDonald P.J.P."/>
            <person name="McCowen C."/>
            <person name="Montmayeur A."/>
            <person name="Murphy C."/>
            <person name="Neiman D."/>
            <person name="Pearson M."/>
            <person name="Priest M."/>
            <person name="Roberts A."/>
            <person name="Saif S."/>
            <person name="Shea T."/>
            <person name="Sisk P."/>
            <person name="Stolte C."/>
            <person name="Sykes S."/>
            <person name="Wortman J."/>
            <person name="Nusbaum C."/>
            <person name="Birren B."/>
        </authorList>
    </citation>
    <scope>NUCLEOTIDE SEQUENCE [LARGE SCALE GENOMIC DNA]</scope>
    <source>
        <strain evidence="6">H-22</strain>
    </source>
</reference>
<keyword evidence="3" id="KW-0732">Signal</keyword>
<dbReference type="SMART" id="SM00062">
    <property type="entry name" value="PBPb"/>
    <property type="match status" value="1"/>
</dbReference>